<dbReference type="GO" id="GO:0003676">
    <property type="term" value="F:nucleic acid binding"/>
    <property type="evidence" value="ECO:0007669"/>
    <property type="project" value="InterPro"/>
</dbReference>
<evidence type="ECO:0000259" key="1">
    <source>
        <dbReference type="Pfam" id="PF13358"/>
    </source>
</evidence>
<dbReference type="InterPro" id="IPR036397">
    <property type="entry name" value="RNaseH_sf"/>
</dbReference>
<dbReference type="Proteomes" id="UP001165063">
    <property type="component" value="Unassembled WGS sequence"/>
</dbReference>
<protein>
    <submittedName>
        <fullName evidence="2">Unnamed protein product</fullName>
    </submittedName>
</protein>
<dbReference type="AlphaFoldDB" id="A0A9W6T731"/>
<dbReference type="InterPro" id="IPR038717">
    <property type="entry name" value="Tc1-like_DDE_dom"/>
</dbReference>
<gene>
    <name evidence="2" type="ORF">Amon01_001004800</name>
</gene>
<feature type="domain" description="Tc1-like transposase DDE" evidence="1">
    <location>
        <begin position="12"/>
        <end position="79"/>
    </location>
</feature>
<proteinExistence type="predicted"/>
<sequence>MMCFLWKVMSDLKHDANLRNCFIVLDNVATHKGIEISHLVKYANRKFGTGFKLCYNPPYSPQLNPIEKYWNSLKVEFGKTKTPFKIKEESASVTWRVNKASQKLGNKNLCNYVRNAYHNTKLCEAGEPLPVG</sequence>
<dbReference type="OrthoDB" id="5379619at2759"/>
<organism evidence="2 3">
    <name type="scientific">Ambrosiozyma monospora</name>
    <name type="common">Yeast</name>
    <name type="synonym">Endomycopsis monosporus</name>
    <dbReference type="NCBI Taxonomy" id="43982"/>
    <lineage>
        <taxon>Eukaryota</taxon>
        <taxon>Fungi</taxon>
        <taxon>Dikarya</taxon>
        <taxon>Ascomycota</taxon>
        <taxon>Saccharomycotina</taxon>
        <taxon>Pichiomycetes</taxon>
        <taxon>Pichiales</taxon>
        <taxon>Pichiaceae</taxon>
        <taxon>Ambrosiozyma</taxon>
    </lineage>
</organism>
<evidence type="ECO:0000313" key="2">
    <source>
        <dbReference type="EMBL" id="GME83416.1"/>
    </source>
</evidence>
<accession>A0A9W6T731</accession>
<evidence type="ECO:0000313" key="3">
    <source>
        <dbReference type="Proteomes" id="UP001165063"/>
    </source>
</evidence>
<reference evidence="2" key="1">
    <citation type="submission" date="2023-04" db="EMBL/GenBank/DDBJ databases">
        <title>Ambrosiozyma monospora NBRC 1965.</title>
        <authorList>
            <person name="Ichikawa N."/>
            <person name="Sato H."/>
            <person name="Tonouchi N."/>
        </authorList>
    </citation>
    <scope>NUCLEOTIDE SEQUENCE</scope>
    <source>
        <strain evidence="2">NBRC 1965</strain>
    </source>
</reference>
<comment type="caution">
    <text evidence="2">The sequence shown here is derived from an EMBL/GenBank/DDBJ whole genome shotgun (WGS) entry which is preliminary data.</text>
</comment>
<keyword evidence="3" id="KW-1185">Reference proteome</keyword>
<dbReference type="Pfam" id="PF13358">
    <property type="entry name" value="DDE_3"/>
    <property type="match status" value="1"/>
</dbReference>
<dbReference type="Gene3D" id="3.30.420.10">
    <property type="entry name" value="Ribonuclease H-like superfamily/Ribonuclease H"/>
    <property type="match status" value="1"/>
</dbReference>
<dbReference type="EMBL" id="BSXU01016429">
    <property type="protein sequence ID" value="GME83416.1"/>
    <property type="molecule type" value="Genomic_DNA"/>
</dbReference>
<name>A0A9W6T731_AMBMO</name>